<dbReference type="InterPro" id="IPR011009">
    <property type="entry name" value="Kinase-like_dom_sf"/>
</dbReference>
<reference evidence="2" key="1">
    <citation type="submission" date="2016-10" db="EMBL/GenBank/DDBJ databases">
        <authorList>
            <person name="Varghese N."/>
            <person name="Submissions S."/>
        </authorList>
    </citation>
    <scope>NUCLEOTIDE SEQUENCE [LARGE SCALE GENOMIC DNA]</scope>
    <source>
        <strain evidence="2">CGMCC 4.3147</strain>
    </source>
</reference>
<accession>A0A1G9F6P2</accession>
<dbReference type="STRING" id="380244.SAMN05216298_1614"/>
<dbReference type="Proteomes" id="UP000198662">
    <property type="component" value="Unassembled WGS sequence"/>
</dbReference>
<evidence type="ECO:0000313" key="2">
    <source>
        <dbReference type="Proteomes" id="UP000198662"/>
    </source>
</evidence>
<organism evidence="1 2">
    <name type="scientific">Glycomyces sambucus</name>
    <dbReference type="NCBI Taxonomy" id="380244"/>
    <lineage>
        <taxon>Bacteria</taxon>
        <taxon>Bacillati</taxon>
        <taxon>Actinomycetota</taxon>
        <taxon>Actinomycetes</taxon>
        <taxon>Glycomycetales</taxon>
        <taxon>Glycomycetaceae</taxon>
        <taxon>Glycomyces</taxon>
    </lineage>
</organism>
<gene>
    <name evidence="1" type="ORF">SAMN05216298_1614</name>
</gene>
<dbReference type="Gene3D" id="3.90.1200.10">
    <property type="match status" value="1"/>
</dbReference>
<dbReference type="SUPFAM" id="SSF56112">
    <property type="entry name" value="Protein kinase-like (PK-like)"/>
    <property type="match status" value="1"/>
</dbReference>
<evidence type="ECO:0000313" key="1">
    <source>
        <dbReference type="EMBL" id="SDK84107.1"/>
    </source>
</evidence>
<dbReference type="EMBL" id="FNGF01000002">
    <property type="protein sequence ID" value="SDK84107.1"/>
    <property type="molecule type" value="Genomic_DNA"/>
</dbReference>
<sequence length="346" mass="37056">MLEDPCHSPIGSPVRAATALVHNTGNQATGGIWQVTGPGGAAVLKHLTPGGAGRGGWEASADPRHWNYWRREHAAYTSGFAAGYGRDTGIGAPALMAAGERPDGSLELWLEKVEGTPGTGLGVDDLAEFARRLGAAQGRPHREEAWHSRRFLRSYAGRRDFGDVDWDHSAAAAHWPADLRNGLRAMWERRTDLFALAEAAPQTLCHLDVWPMNLYRRPDGDFALFDWAFTGTGAIGEDLANLIPDAFLDGHQDVALLADAETALTGAYLEGLAEAGHRDEAGVRKAVAAAGAAKYCWLASMMLGRLAAGQGVGSSDYDAGADLDVLARRRPILAMLVRWARTALDT</sequence>
<name>A0A1G9F6P2_9ACTN</name>
<dbReference type="AlphaFoldDB" id="A0A1G9F6P2"/>
<protein>
    <recommendedName>
        <fullName evidence="3">Phosphotransferase enzyme family protein</fullName>
    </recommendedName>
</protein>
<keyword evidence="2" id="KW-1185">Reference proteome</keyword>
<proteinExistence type="predicted"/>
<dbReference type="OrthoDB" id="3816435at2"/>
<evidence type="ECO:0008006" key="3">
    <source>
        <dbReference type="Google" id="ProtNLM"/>
    </source>
</evidence>
<dbReference type="RefSeq" id="WP_091045801.1">
    <property type="nucleotide sequence ID" value="NZ_FNGF01000002.1"/>
</dbReference>